<accession>A0A4R1N4G2</accession>
<gene>
    <name evidence="1" type="ORF">EDC19_0231</name>
</gene>
<organism evidence="1 2">
    <name type="scientific">Natranaerovirga hydrolytica</name>
    <dbReference type="NCBI Taxonomy" id="680378"/>
    <lineage>
        <taxon>Bacteria</taxon>
        <taxon>Bacillati</taxon>
        <taxon>Bacillota</taxon>
        <taxon>Clostridia</taxon>
        <taxon>Lachnospirales</taxon>
        <taxon>Natranaerovirgaceae</taxon>
        <taxon>Natranaerovirga</taxon>
    </lineage>
</organism>
<name>A0A4R1N4G2_9FIRM</name>
<dbReference type="Proteomes" id="UP000294545">
    <property type="component" value="Unassembled WGS sequence"/>
</dbReference>
<dbReference type="RefSeq" id="WP_132279266.1">
    <property type="nucleotide sequence ID" value="NZ_SMGQ01000011.1"/>
</dbReference>
<keyword evidence="2" id="KW-1185">Reference proteome</keyword>
<evidence type="ECO:0000313" key="1">
    <source>
        <dbReference type="EMBL" id="TCK97829.1"/>
    </source>
</evidence>
<proteinExistence type="predicted"/>
<comment type="caution">
    <text evidence="1">The sequence shown here is derived from an EMBL/GenBank/DDBJ whole genome shotgun (WGS) entry which is preliminary data.</text>
</comment>
<sequence length="96" mass="10847">MKAYFYEQLLTLMNQTLTIYTLNSNGSQPFSGMLITVNEDYISLLIDVGKETPIRVPKNNAINFKRTFNHNKTAVIPGIIAEIPLNKITAVLRYAI</sequence>
<evidence type="ECO:0000313" key="2">
    <source>
        <dbReference type="Proteomes" id="UP000294545"/>
    </source>
</evidence>
<reference evidence="1 2" key="1">
    <citation type="submission" date="2019-03" db="EMBL/GenBank/DDBJ databases">
        <title>Genomic Encyclopedia of Type Strains, Phase IV (KMG-IV): sequencing the most valuable type-strain genomes for metagenomic binning, comparative biology and taxonomic classification.</title>
        <authorList>
            <person name="Goeker M."/>
        </authorList>
    </citation>
    <scope>NUCLEOTIDE SEQUENCE [LARGE SCALE GENOMIC DNA]</scope>
    <source>
        <strain evidence="1 2">DSM 24176</strain>
    </source>
</reference>
<dbReference type="EMBL" id="SMGQ01000011">
    <property type="protein sequence ID" value="TCK97829.1"/>
    <property type="molecule type" value="Genomic_DNA"/>
</dbReference>
<dbReference type="AlphaFoldDB" id="A0A4R1N4G2"/>
<protein>
    <submittedName>
        <fullName evidence="1">Uncharacterized protein</fullName>
    </submittedName>
</protein>